<name>A0A3M9MVS3_9BACT</name>
<comment type="caution">
    <text evidence="2">The sequence shown here is derived from an EMBL/GenBank/DDBJ whole genome shotgun (WGS) entry which is preliminary data.</text>
</comment>
<keyword evidence="1" id="KW-1133">Transmembrane helix</keyword>
<protein>
    <recommendedName>
        <fullName evidence="4">Cytochrome B</fullName>
    </recommendedName>
</protein>
<organism evidence="2 3">
    <name type="scientific">Rufibacter latericius</name>
    <dbReference type="NCBI Taxonomy" id="2487040"/>
    <lineage>
        <taxon>Bacteria</taxon>
        <taxon>Pseudomonadati</taxon>
        <taxon>Bacteroidota</taxon>
        <taxon>Cytophagia</taxon>
        <taxon>Cytophagales</taxon>
        <taxon>Hymenobacteraceae</taxon>
        <taxon>Rufibacter</taxon>
    </lineage>
</organism>
<dbReference type="AlphaFoldDB" id="A0A3M9MVS3"/>
<dbReference type="RefSeq" id="WP_123126277.1">
    <property type="nucleotide sequence ID" value="NZ_RJJD01000003.1"/>
</dbReference>
<proteinExistence type="predicted"/>
<gene>
    <name evidence="2" type="ORF">EFB08_07290</name>
</gene>
<feature type="transmembrane region" description="Helical" evidence="1">
    <location>
        <begin position="12"/>
        <end position="32"/>
    </location>
</feature>
<keyword evidence="1" id="KW-0472">Membrane</keyword>
<accession>A0A3M9MVS3</accession>
<dbReference type="OrthoDB" id="329514at2"/>
<feature type="transmembrane region" description="Helical" evidence="1">
    <location>
        <begin position="85"/>
        <end position="105"/>
    </location>
</feature>
<reference evidence="2 3" key="1">
    <citation type="submission" date="2018-11" db="EMBL/GenBank/DDBJ databases">
        <title>Rufibacter latericius sp. nov., isolated from water in Baiyang Lake.</title>
        <authorList>
            <person name="Yang Y."/>
        </authorList>
    </citation>
    <scope>NUCLEOTIDE SEQUENCE [LARGE SCALE GENOMIC DNA]</scope>
    <source>
        <strain evidence="2 3">R-22-1c-1</strain>
    </source>
</reference>
<evidence type="ECO:0000313" key="3">
    <source>
        <dbReference type="Proteomes" id="UP000272117"/>
    </source>
</evidence>
<evidence type="ECO:0000313" key="2">
    <source>
        <dbReference type="EMBL" id="RNI29217.1"/>
    </source>
</evidence>
<sequence length="144" mass="15552">MYTGLQHAHSGLAYLVLLGVAISLISALAGLFGGKTFTDGNRKLSLLGLIPTHLQWVIGLILYFVSPLGISNASGAAMKDATSRLYFLEHPLMMVLAVVLITIGYSKAKRQIGTNRGFKTIAIFYGLGLVLILSRIPWSAWFGN</sequence>
<dbReference type="Proteomes" id="UP000272117">
    <property type="component" value="Unassembled WGS sequence"/>
</dbReference>
<evidence type="ECO:0008006" key="4">
    <source>
        <dbReference type="Google" id="ProtNLM"/>
    </source>
</evidence>
<feature type="transmembrane region" description="Helical" evidence="1">
    <location>
        <begin position="44"/>
        <end position="65"/>
    </location>
</feature>
<dbReference type="EMBL" id="RJJD01000003">
    <property type="protein sequence ID" value="RNI29217.1"/>
    <property type="molecule type" value="Genomic_DNA"/>
</dbReference>
<keyword evidence="3" id="KW-1185">Reference proteome</keyword>
<feature type="transmembrane region" description="Helical" evidence="1">
    <location>
        <begin position="117"/>
        <end position="138"/>
    </location>
</feature>
<evidence type="ECO:0000256" key="1">
    <source>
        <dbReference type="SAM" id="Phobius"/>
    </source>
</evidence>
<keyword evidence="1" id="KW-0812">Transmembrane</keyword>